<reference evidence="2" key="1">
    <citation type="submission" date="2023-01" db="EMBL/GenBank/DDBJ databases">
        <title>The growth and conidiation of Purpureocillium lavendulum are regulated by nitrogen source and histone H3K14 acetylation.</title>
        <authorList>
            <person name="Tang P."/>
            <person name="Han J."/>
            <person name="Zhang C."/>
            <person name="Tang P."/>
            <person name="Qi F."/>
            <person name="Zhang K."/>
            <person name="Liang L."/>
        </authorList>
    </citation>
    <scope>NUCLEOTIDE SEQUENCE</scope>
    <source>
        <strain evidence="2">YMF1.00683</strain>
    </source>
</reference>
<keyword evidence="2" id="KW-0645">Protease</keyword>
<feature type="transmembrane region" description="Helical" evidence="1">
    <location>
        <begin position="346"/>
        <end position="372"/>
    </location>
</feature>
<dbReference type="Pfam" id="PF20246">
    <property type="entry name" value="DUF6601"/>
    <property type="match status" value="1"/>
</dbReference>
<keyword evidence="1" id="KW-0812">Transmembrane</keyword>
<dbReference type="PANTHER" id="PTHR34414">
    <property type="entry name" value="HET DOMAIN-CONTAINING PROTEIN-RELATED"/>
    <property type="match status" value="1"/>
</dbReference>
<dbReference type="PANTHER" id="PTHR34414:SF1">
    <property type="entry name" value="SUBTILISIN-LIKE SERINE PROTEASE"/>
    <property type="match status" value="1"/>
</dbReference>
<comment type="caution">
    <text evidence="2">The sequence shown here is derived from an EMBL/GenBank/DDBJ whole genome shotgun (WGS) entry which is preliminary data.</text>
</comment>
<evidence type="ECO:0000313" key="3">
    <source>
        <dbReference type="Proteomes" id="UP001163105"/>
    </source>
</evidence>
<organism evidence="2 3">
    <name type="scientific">Purpureocillium lavendulum</name>
    <dbReference type="NCBI Taxonomy" id="1247861"/>
    <lineage>
        <taxon>Eukaryota</taxon>
        <taxon>Fungi</taxon>
        <taxon>Dikarya</taxon>
        <taxon>Ascomycota</taxon>
        <taxon>Pezizomycotina</taxon>
        <taxon>Sordariomycetes</taxon>
        <taxon>Hypocreomycetidae</taxon>
        <taxon>Hypocreales</taxon>
        <taxon>Ophiocordycipitaceae</taxon>
        <taxon>Purpureocillium</taxon>
    </lineage>
</organism>
<proteinExistence type="predicted"/>
<keyword evidence="2" id="KW-0378">Hydrolase</keyword>
<keyword evidence="3" id="KW-1185">Reference proteome</keyword>
<dbReference type="GO" id="GO:0008233">
    <property type="term" value="F:peptidase activity"/>
    <property type="evidence" value="ECO:0007669"/>
    <property type="project" value="UniProtKB-KW"/>
</dbReference>
<dbReference type="Proteomes" id="UP001163105">
    <property type="component" value="Unassembled WGS sequence"/>
</dbReference>
<dbReference type="AlphaFoldDB" id="A0AB34FGB3"/>
<name>A0AB34FGB3_9HYPO</name>
<dbReference type="InterPro" id="IPR046536">
    <property type="entry name" value="DUF6601"/>
</dbReference>
<evidence type="ECO:0000313" key="2">
    <source>
        <dbReference type="EMBL" id="KAJ6438074.1"/>
    </source>
</evidence>
<feature type="transmembrane region" description="Helical" evidence="1">
    <location>
        <begin position="305"/>
        <end position="326"/>
    </location>
</feature>
<keyword evidence="1" id="KW-0472">Membrane</keyword>
<dbReference type="GO" id="GO:0006508">
    <property type="term" value="P:proteolysis"/>
    <property type="evidence" value="ECO:0007669"/>
    <property type="project" value="UniProtKB-KW"/>
</dbReference>
<gene>
    <name evidence="2" type="ORF">O9K51_09496</name>
</gene>
<accession>A0AB34FGB3</accession>
<dbReference type="EMBL" id="JAQHRD010000009">
    <property type="protein sequence ID" value="KAJ6438074.1"/>
    <property type="molecule type" value="Genomic_DNA"/>
</dbReference>
<sequence length="383" mass="43369">MARATNRKPDGSVTSLSKFLALKLETTTLREDAAASRIACQKQGQQRQGSSGADVPPFYIRLLDHGNDDADASRRDHDQLLSLLPALYRKESGDLVAGGRHVTACVAKELDLERLTRIHDWLWVAGLPLPPRALHNQLLLGRRIFVTERMDMHLVWTTGQMFLKPIPRFLLEPSFWAEYLCCKSGSGFRDGDVVVCGATGKCECDGIRRRALGFLFSYAALISHESDFRIAQDKHLLPPEVSWPAWRIFVGQLDTERIYTHVDPRFQYGELRLSRLNKIYAFTQTPLRGYVRRWNQYGTFFHENFAWLASASLYIVIVLTAMQVGLATESLARNDAFQAASYGFTVFSILGPLIAVSLIVIAFCCIFVCNWMKAASYRNRRLQ</sequence>
<keyword evidence="1" id="KW-1133">Transmembrane helix</keyword>
<protein>
    <submittedName>
        <fullName evidence="2">Subtilisin-like serine protease</fullName>
    </submittedName>
</protein>
<evidence type="ECO:0000256" key="1">
    <source>
        <dbReference type="SAM" id="Phobius"/>
    </source>
</evidence>